<feature type="region of interest" description="Disordered" evidence="1">
    <location>
        <begin position="65"/>
        <end position="103"/>
    </location>
</feature>
<sequence>MVLLTKFLRNPSELKNIKNISLLRQQMCLTTTKSEPSSIIPNITIKPEPTETIDHKENPIRITAEYDEKPTDLSMEGPTDLSSTTSRHVNIVCSPDPPIAGLQ</sequence>
<evidence type="ECO:0000313" key="3">
    <source>
        <dbReference type="Proteomes" id="UP001159042"/>
    </source>
</evidence>
<name>A0AAV8VDS5_9CUCU</name>
<evidence type="ECO:0000256" key="1">
    <source>
        <dbReference type="SAM" id="MobiDB-lite"/>
    </source>
</evidence>
<proteinExistence type="predicted"/>
<gene>
    <name evidence="2" type="ORF">NQ315_013191</name>
</gene>
<dbReference type="AlphaFoldDB" id="A0AAV8VDS5"/>
<dbReference type="EMBL" id="JANEYG010000144">
    <property type="protein sequence ID" value="KAJ8912142.1"/>
    <property type="molecule type" value="Genomic_DNA"/>
</dbReference>
<accession>A0AAV8VDS5</accession>
<protein>
    <submittedName>
        <fullName evidence="2">Uncharacterized protein</fullName>
    </submittedName>
</protein>
<dbReference type="Proteomes" id="UP001159042">
    <property type="component" value="Unassembled WGS sequence"/>
</dbReference>
<organism evidence="2 3">
    <name type="scientific">Exocentrus adspersus</name>
    <dbReference type="NCBI Taxonomy" id="1586481"/>
    <lineage>
        <taxon>Eukaryota</taxon>
        <taxon>Metazoa</taxon>
        <taxon>Ecdysozoa</taxon>
        <taxon>Arthropoda</taxon>
        <taxon>Hexapoda</taxon>
        <taxon>Insecta</taxon>
        <taxon>Pterygota</taxon>
        <taxon>Neoptera</taxon>
        <taxon>Endopterygota</taxon>
        <taxon>Coleoptera</taxon>
        <taxon>Polyphaga</taxon>
        <taxon>Cucujiformia</taxon>
        <taxon>Chrysomeloidea</taxon>
        <taxon>Cerambycidae</taxon>
        <taxon>Lamiinae</taxon>
        <taxon>Acanthocinini</taxon>
        <taxon>Exocentrus</taxon>
    </lineage>
</organism>
<evidence type="ECO:0000313" key="2">
    <source>
        <dbReference type="EMBL" id="KAJ8912142.1"/>
    </source>
</evidence>
<reference evidence="2 3" key="1">
    <citation type="journal article" date="2023" name="Insect Mol. Biol.">
        <title>Genome sequencing provides insights into the evolution of gene families encoding plant cell wall-degrading enzymes in longhorned beetles.</title>
        <authorList>
            <person name="Shin N.R."/>
            <person name="Okamura Y."/>
            <person name="Kirsch R."/>
            <person name="Pauchet Y."/>
        </authorList>
    </citation>
    <scope>NUCLEOTIDE SEQUENCE [LARGE SCALE GENOMIC DNA]</scope>
    <source>
        <strain evidence="2">EAD_L_NR</strain>
    </source>
</reference>
<comment type="caution">
    <text evidence="2">The sequence shown here is derived from an EMBL/GenBank/DDBJ whole genome shotgun (WGS) entry which is preliminary data.</text>
</comment>
<keyword evidence="3" id="KW-1185">Reference proteome</keyword>